<protein>
    <recommendedName>
        <fullName evidence="4">BMP family ABC transporter substrate-binding protein</fullName>
    </recommendedName>
</protein>
<feature type="chain" id="PRO_5004167257" description="BMP family ABC transporter substrate-binding protein" evidence="1">
    <location>
        <begin position="23"/>
        <end position="194"/>
    </location>
</feature>
<evidence type="ECO:0008006" key="4">
    <source>
        <dbReference type="Google" id="ProtNLM"/>
    </source>
</evidence>
<organism evidence="2 3">
    <name type="scientific">Stigmatella aurantiaca (strain DW4/3-1)</name>
    <dbReference type="NCBI Taxonomy" id="378806"/>
    <lineage>
        <taxon>Bacteria</taxon>
        <taxon>Pseudomonadati</taxon>
        <taxon>Myxococcota</taxon>
        <taxon>Myxococcia</taxon>
        <taxon>Myxococcales</taxon>
        <taxon>Cystobacterineae</taxon>
        <taxon>Archangiaceae</taxon>
        <taxon>Stigmatella</taxon>
    </lineage>
</organism>
<sequence length="194" mass="20207">MRRATFKFAGVLFAALSAVSLSCEKDQSAPLTTSASAATRSVRQEANVTGRILILGSTVTGGHSSREAQAALSLGYPVTIVTPAQWKAMTPEDFQKYNGIIIGDAACQGDTSAVQAAIDNSNIWGAAVDGNVVITGSDATHNGTPQFIENAVSYIVARSRYTGMYISLGCAYQNAAPNTPVPLLKPFGNFTVAG</sequence>
<evidence type="ECO:0000313" key="2">
    <source>
        <dbReference type="EMBL" id="EAU66732.1"/>
    </source>
</evidence>
<comment type="caution">
    <text evidence="2">The sequence shown here is derived from an EMBL/GenBank/DDBJ whole genome shotgun (WGS) entry which is preliminary data.</text>
</comment>
<dbReference type="AlphaFoldDB" id="Q092R6"/>
<dbReference type="Proteomes" id="UP000032702">
    <property type="component" value="Unassembled WGS sequence"/>
</dbReference>
<reference evidence="2 3" key="1">
    <citation type="submission" date="2006-04" db="EMBL/GenBank/DDBJ databases">
        <authorList>
            <person name="Nierman W.C."/>
        </authorList>
    </citation>
    <scope>NUCLEOTIDE SEQUENCE [LARGE SCALE GENOMIC DNA]</scope>
    <source>
        <strain evidence="2 3">DW4/3-1</strain>
    </source>
</reference>
<proteinExistence type="predicted"/>
<accession>Q092R6</accession>
<gene>
    <name evidence="2" type="ORF">STIAU_2438</name>
</gene>
<keyword evidence="1" id="KW-0732">Signal</keyword>
<name>Q092R6_STIAD</name>
<evidence type="ECO:0000313" key="3">
    <source>
        <dbReference type="Proteomes" id="UP000032702"/>
    </source>
</evidence>
<dbReference type="EMBL" id="AAMD01000048">
    <property type="protein sequence ID" value="EAU66732.1"/>
    <property type="molecule type" value="Genomic_DNA"/>
</dbReference>
<dbReference type="PROSITE" id="PS51257">
    <property type="entry name" value="PROKAR_LIPOPROTEIN"/>
    <property type="match status" value="1"/>
</dbReference>
<feature type="signal peptide" evidence="1">
    <location>
        <begin position="1"/>
        <end position="22"/>
    </location>
</feature>
<evidence type="ECO:0000256" key="1">
    <source>
        <dbReference type="SAM" id="SignalP"/>
    </source>
</evidence>
<feature type="non-terminal residue" evidence="2">
    <location>
        <position position="194"/>
    </location>
</feature>